<dbReference type="InterPro" id="IPR050819">
    <property type="entry name" value="Tripeptidyl-peptidase_I"/>
</dbReference>
<evidence type="ECO:0000256" key="2">
    <source>
        <dbReference type="SAM" id="SignalP"/>
    </source>
</evidence>
<dbReference type="InterPro" id="IPR030400">
    <property type="entry name" value="Sedolisin_dom"/>
</dbReference>
<keyword evidence="4" id="KW-0645">Protease</keyword>
<dbReference type="InterPro" id="IPR000772">
    <property type="entry name" value="Ricin_B_lectin"/>
</dbReference>
<reference evidence="4 5" key="4">
    <citation type="journal article" date="2020" name="Sci. Rep.">
        <title>beta-carboline chemical signals induce reveromycin production through a LuxR family regulator in Streptomyces sp. SN-593.</title>
        <authorList>
            <person name="Panthee S."/>
            <person name="Kito N."/>
            <person name="Hayashi T."/>
            <person name="Shimizu T."/>
            <person name="Ishikawa J."/>
            <person name="Hamamoto H."/>
            <person name="Osada H."/>
            <person name="Takahashi S."/>
        </authorList>
    </citation>
    <scope>NUCLEOTIDE SEQUENCE [LARGE SCALE GENOMIC DNA]</scope>
    <source>
        <strain evidence="4 5">SN-593</strain>
    </source>
</reference>
<reference evidence="4 5" key="2">
    <citation type="journal article" date="2011" name="J. Antibiot.">
        <title>Furaquinocins I and J: novel polyketide isoprenoid hybrid compounds from Streptomyces reveromyceticus SN-593.</title>
        <authorList>
            <person name="Panthee S."/>
            <person name="Takahashi S."/>
            <person name="Takagi H."/>
            <person name="Nogawa T."/>
            <person name="Oowada E."/>
            <person name="Uramoto M."/>
            <person name="Osada H."/>
        </authorList>
    </citation>
    <scope>NUCLEOTIDE SEQUENCE [LARGE SCALE GENOMIC DNA]</scope>
    <source>
        <strain evidence="4 5">SN-593</strain>
    </source>
</reference>
<gene>
    <name evidence="4" type="ORF">RVR_550</name>
</gene>
<evidence type="ECO:0000313" key="4">
    <source>
        <dbReference type="EMBL" id="BBA95623.1"/>
    </source>
</evidence>
<dbReference type="SMART" id="SM00458">
    <property type="entry name" value="RICIN"/>
    <property type="match status" value="1"/>
</dbReference>
<dbReference type="PANTHER" id="PTHR14218">
    <property type="entry name" value="PROTEASE S8 TRIPEPTIDYL PEPTIDASE I CLN2"/>
    <property type="match status" value="1"/>
</dbReference>
<dbReference type="Gene3D" id="3.40.50.200">
    <property type="entry name" value="Peptidase S8/S53 domain"/>
    <property type="match status" value="1"/>
</dbReference>
<dbReference type="AlphaFoldDB" id="A0A7U3VLK2"/>
<dbReference type="EMBL" id="AP018365">
    <property type="protein sequence ID" value="BBA95623.1"/>
    <property type="molecule type" value="Genomic_DNA"/>
</dbReference>
<feature type="domain" description="Peptidase S53" evidence="3">
    <location>
        <begin position="79"/>
        <end position="403"/>
    </location>
</feature>
<evidence type="ECO:0000259" key="3">
    <source>
        <dbReference type="PROSITE" id="PS51695"/>
    </source>
</evidence>
<dbReference type="Proteomes" id="UP000595703">
    <property type="component" value="Chromosome"/>
</dbReference>
<name>A0A7U3VLK2_9ACTN</name>
<accession>A0A7U3VLK2</accession>
<feature type="region of interest" description="Disordered" evidence="1">
    <location>
        <begin position="490"/>
        <end position="515"/>
    </location>
</feature>
<sequence>MKRFVQWALTLAAAAGLAATSPAAAHALAAPADAAGQVTTAHACSEPLRPGAPVCYALVRTDLHALHDNALAPDATPSGYGPSDLQRAYNLASAAASNGAGATVAVTELADNPNLESDLATYRAQYGLPACTTANGCFRKVNGSGQQGNYPGGDTGWGTEASLDVDMVSAVCPLCHILVIESGDLDSAQNTAVSLGAHFISNSWGTGDGSGDAGADADFNHAGVVDVASSGDGGYGVSFPATSKYVVAAGGTSLHQATGTSRGWTETAWSGSGAGCSSWESKPSWQTDTGCGSHRTVADVSAVADPATGVAVYDTYGQGGWFVVGGTSASSPIIASTYALAGAPATNAASVLYSHTSSLNDVTSGSDGSCSPSYLCTAAGGYDGPTGLGTPNGLGAFNGSGSTGSQTGPITAGVSSSLCVDDRSSSTANLNPVQIWNCNGSSAQQWTVSSGNTLKALGKCLDVDNSGTADGTTVDLYDCNNTGAQVWQPQSNGSLLNPNSGKCLDDPNSSTTEGTQLQLWDCNGTAAQHWNLPG</sequence>
<feature type="signal peptide" evidence="2">
    <location>
        <begin position="1"/>
        <end position="25"/>
    </location>
</feature>
<dbReference type="CDD" id="cd04056">
    <property type="entry name" value="Peptidases_S53"/>
    <property type="match status" value="1"/>
</dbReference>
<keyword evidence="5" id="KW-1185">Reference proteome</keyword>
<keyword evidence="2" id="KW-0732">Signal</keyword>
<dbReference type="RefSeq" id="WP_237404515.1">
    <property type="nucleotide sequence ID" value="NZ_AP018365.1"/>
</dbReference>
<dbReference type="PROSITE" id="PS50231">
    <property type="entry name" value="RICIN_B_LECTIN"/>
    <property type="match status" value="1"/>
</dbReference>
<dbReference type="GO" id="GO:0004252">
    <property type="term" value="F:serine-type endopeptidase activity"/>
    <property type="evidence" value="ECO:0007669"/>
    <property type="project" value="InterPro"/>
</dbReference>
<dbReference type="GO" id="GO:0006508">
    <property type="term" value="P:proteolysis"/>
    <property type="evidence" value="ECO:0007669"/>
    <property type="project" value="UniProtKB-KW"/>
</dbReference>
<feature type="compositionally biased region" description="Polar residues" evidence="1">
    <location>
        <begin position="490"/>
        <end position="500"/>
    </location>
</feature>
<dbReference type="InterPro" id="IPR035992">
    <property type="entry name" value="Ricin_B-like_lectins"/>
</dbReference>
<reference evidence="4 5" key="1">
    <citation type="journal article" date="2010" name="J. Bacteriol.">
        <title>Biochemical characterization of a novel indole prenyltransferase from Streptomyces sp. SN-593.</title>
        <authorList>
            <person name="Takahashi S."/>
            <person name="Takagi H."/>
            <person name="Toyoda A."/>
            <person name="Uramoto M."/>
            <person name="Nogawa T."/>
            <person name="Ueki M."/>
            <person name="Sakaki Y."/>
            <person name="Osada H."/>
        </authorList>
    </citation>
    <scope>NUCLEOTIDE SEQUENCE [LARGE SCALE GENOMIC DNA]</scope>
    <source>
        <strain evidence="4 5">SN-593</strain>
    </source>
</reference>
<dbReference type="SUPFAM" id="SSF50370">
    <property type="entry name" value="Ricin B-like lectins"/>
    <property type="match status" value="1"/>
</dbReference>
<evidence type="ECO:0000256" key="1">
    <source>
        <dbReference type="SAM" id="MobiDB-lite"/>
    </source>
</evidence>
<feature type="chain" id="PRO_5039664956" evidence="2">
    <location>
        <begin position="26"/>
        <end position="534"/>
    </location>
</feature>
<dbReference type="Gene3D" id="2.80.10.50">
    <property type="match status" value="2"/>
</dbReference>
<protein>
    <submittedName>
        <fullName evidence="4">Putative protease</fullName>
    </submittedName>
</protein>
<dbReference type="InterPro" id="IPR036852">
    <property type="entry name" value="Peptidase_S8/S53_dom_sf"/>
</dbReference>
<dbReference type="PROSITE" id="PS51695">
    <property type="entry name" value="SEDOLISIN"/>
    <property type="match status" value="1"/>
</dbReference>
<proteinExistence type="predicted"/>
<organism evidence="4 5">
    <name type="scientific">Actinacidiphila reveromycinica</name>
    <dbReference type="NCBI Taxonomy" id="659352"/>
    <lineage>
        <taxon>Bacteria</taxon>
        <taxon>Bacillati</taxon>
        <taxon>Actinomycetota</taxon>
        <taxon>Actinomycetes</taxon>
        <taxon>Kitasatosporales</taxon>
        <taxon>Streptomycetaceae</taxon>
        <taxon>Actinacidiphila</taxon>
    </lineage>
</organism>
<evidence type="ECO:0000313" key="5">
    <source>
        <dbReference type="Proteomes" id="UP000595703"/>
    </source>
</evidence>
<reference evidence="4 5" key="3">
    <citation type="journal article" date="2011" name="Nat. Chem. Biol.">
        <title>Reveromycin A biosynthesis uses RevG and RevJ for stereospecific spiroacetal formation.</title>
        <authorList>
            <person name="Takahashi S."/>
            <person name="Toyoda A."/>
            <person name="Sekiyama Y."/>
            <person name="Takagi H."/>
            <person name="Nogawa T."/>
            <person name="Uramoto M."/>
            <person name="Suzuki R."/>
            <person name="Koshino H."/>
            <person name="Kumano T."/>
            <person name="Panthee S."/>
            <person name="Dairi T."/>
            <person name="Ishikawa J."/>
            <person name="Ikeda H."/>
            <person name="Sakaki Y."/>
            <person name="Osada H."/>
        </authorList>
    </citation>
    <scope>NUCLEOTIDE SEQUENCE [LARGE SCALE GENOMIC DNA]</scope>
    <source>
        <strain evidence="4 5">SN-593</strain>
    </source>
</reference>
<dbReference type="GO" id="GO:0008240">
    <property type="term" value="F:tripeptidyl-peptidase activity"/>
    <property type="evidence" value="ECO:0007669"/>
    <property type="project" value="TreeGrafter"/>
</dbReference>
<dbReference type="CDD" id="cd23451">
    <property type="entry name" value="beta-trefoil_Ricin_laminarinase"/>
    <property type="match status" value="1"/>
</dbReference>
<dbReference type="SUPFAM" id="SSF52743">
    <property type="entry name" value="Subtilisin-like"/>
    <property type="match status" value="1"/>
</dbReference>
<dbReference type="KEGG" id="arev:RVR_550"/>
<dbReference type="Pfam" id="PF00652">
    <property type="entry name" value="Ricin_B_lectin"/>
    <property type="match status" value="1"/>
</dbReference>
<dbReference type="PANTHER" id="PTHR14218:SF15">
    <property type="entry name" value="TRIPEPTIDYL-PEPTIDASE 1"/>
    <property type="match status" value="1"/>
</dbReference>
<keyword evidence="4" id="KW-0378">Hydrolase</keyword>